<evidence type="ECO:0000313" key="2">
    <source>
        <dbReference type="EMBL" id="CAB4181009.1"/>
    </source>
</evidence>
<dbReference type="EMBL" id="LR797347">
    <property type="protein sequence ID" value="CAB4204601.1"/>
    <property type="molecule type" value="Genomic_DNA"/>
</dbReference>
<name>A0A6J5Q9N6_9CAUD</name>
<dbReference type="EMBL" id="LR797005">
    <property type="protein sequence ID" value="CAB4181009.1"/>
    <property type="molecule type" value="Genomic_DNA"/>
</dbReference>
<evidence type="ECO:0000313" key="1">
    <source>
        <dbReference type="EMBL" id="CAB4149928.1"/>
    </source>
</evidence>
<protein>
    <submittedName>
        <fullName evidence="2">Uncharacterized protein</fullName>
    </submittedName>
</protein>
<evidence type="ECO:0000313" key="3">
    <source>
        <dbReference type="EMBL" id="CAB4204601.1"/>
    </source>
</evidence>
<organism evidence="2">
    <name type="scientific">uncultured Caudovirales phage</name>
    <dbReference type="NCBI Taxonomy" id="2100421"/>
    <lineage>
        <taxon>Viruses</taxon>
        <taxon>Duplodnaviria</taxon>
        <taxon>Heunggongvirae</taxon>
        <taxon>Uroviricota</taxon>
        <taxon>Caudoviricetes</taxon>
        <taxon>Peduoviridae</taxon>
        <taxon>Maltschvirus</taxon>
        <taxon>Maltschvirus maltsch</taxon>
    </lineage>
</organism>
<evidence type="ECO:0000313" key="4">
    <source>
        <dbReference type="EMBL" id="CAB5226570.1"/>
    </source>
</evidence>
<sequence>MVEVPTMGVQNMTEPKVFIYEVGRCNLDNGQEILVQIFRHEDTHTIIRAQIAFRTLAGDSWGVPTELDFGK</sequence>
<reference evidence="2" key="1">
    <citation type="submission" date="2020-05" db="EMBL/GenBank/DDBJ databases">
        <authorList>
            <person name="Chiriac C."/>
            <person name="Salcher M."/>
            <person name="Ghai R."/>
            <person name="Kavagutti S V."/>
        </authorList>
    </citation>
    <scope>NUCLEOTIDE SEQUENCE</scope>
</reference>
<dbReference type="EMBL" id="LR796535">
    <property type="protein sequence ID" value="CAB4149928.1"/>
    <property type="molecule type" value="Genomic_DNA"/>
</dbReference>
<proteinExistence type="predicted"/>
<gene>
    <name evidence="2" type="ORF">UFOVP1060_11</name>
    <name evidence="3" type="ORF">UFOVP1400_16</name>
    <name evidence="4" type="ORF">UFOVP1510_6</name>
    <name evidence="1" type="ORF">UFOVP561_7</name>
</gene>
<accession>A0A6J5Q9N6</accession>
<dbReference type="EMBL" id="LR798361">
    <property type="protein sequence ID" value="CAB5226570.1"/>
    <property type="molecule type" value="Genomic_DNA"/>
</dbReference>